<dbReference type="CDD" id="cd00067">
    <property type="entry name" value="GAL4"/>
    <property type="match status" value="1"/>
</dbReference>
<gene>
    <name evidence="8" type="ORF">NKR23_g5607</name>
</gene>
<keyword evidence="4" id="KW-0804">Transcription</keyword>
<organism evidence="8 9">
    <name type="scientific">Pleurostoma richardsiae</name>
    <dbReference type="NCBI Taxonomy" id="41990"/>
    <lineage>
        <taxon>Eukaryota</taxon>
        <taxon>Fungi</taxon>
        <taxon>Dikarya</taxon>
        <taxon>Ascomycota</taxon>
        <taxon>Pezizomycotina</taxon>
        <taxon>Sordariomycetes</taxon>
        <taxon>Sordariomycetidae</taxon>
        <taxon>Calosphaeriales</taxon>
        <taxon>Pleurostomataceae</taxon>
        <taxon>Pleurostoma</taxon>
    </lineage>
</organism>
<evidence type="ECO:0000313" key="8">
    <source>
        <dbReference type="EMBL" id="KAJ9145118.1"/>
    </source>
</evidence>
<dbReference type="Proteomes" id="UP001174694">
    <property type="component" value="Unassembled WGS sequence"/>
</dbReference>
<evidence type="ECO:0000256" key="2">
    <source>
        <dbReference type="ARBA" id="ARBA00022833"/>
    </source>
</evidence>
<sequence length="349" mass="39502">MSIRRKSCEPCFKSRRKCDLTYPACKRCQQNSKRCHYVYPPQLSVDSRNATNALSSGSASNTGQPSRVRDGRNTLLPQYHDEALQVDEMRPRTVPRLLGRLGELPPVSGTMSLGWIFDRLRDCPLVFARQAETLFIHRDLFRDSFPRPLRAAFGICAGCAVMNERNQSTLFHALDAEMLELLPSTPTSTLLEDLVRLQAAVLYEIVRLFYGGLEQRIVAERQEYLIRSHGLKLLQRADAELGNAPRTWESWVLAESVRRTVVIAFKLYTTYSTFRGGTCTEIAALSILPVSTRPNLWSSRDAYLQHPDRDETTTYGDFSCRQAVASRGNRETFEKMLVLGCTGEKGPSR</sequence>
<name>A0AA38RFH7_9PEZI</name>
<dbReference type="SUPFAM" id="SSF57701">
    <property type="entry name" value="Zn2/Cys6 DNA-binding domain"/>
    <property type="match status" value="1"/>
</dbReference>
<proteinExistence type="predicted"/>
<dbReference type="PANTHER" id="PTHR47660:SF3">
    <property type="entry name" value="FINGER DOMAIN PROTEIN, PUTATIVE (AFU_ORTHOLOGUE AFUA_4G03310)-RELATED"/>
    <property type="match status" value="1"/>
</dbReference>
<accession>A0AA38RFH7</accession>
<feature type="domain" description="Zn(2)-C6 fungal-type" evidence="7">
    <location>
        <begin position="7"/>
        <end position="37"/>
    </location>
</feature>
<feature type="region of interest" description="Disordered" evidence="6">
    <location>
        <begin position="49"/>
        <end position="72"/>
    </location>
</feature>
<evidence type="ECO:0000313" key="9">
    <source>
        <dbReference type="Proteomes" id="UP001174694"/>
    </source>
</evidence>
<keyword evidence="5" id="KW-0539">Nucleus</keyword>
<evidence type="ECO:0000259" key="7">
    <source>
        <dbReference type="PROSITE" id="PS50048"/>
    </source>
</evidence>
<keyword evidence="9" id="KW-1185">Reference proteome</keyword>
<comment type="caution">
    <text evidence="8">The sequence shown here is derived from an EMBL/GenBank/DDBJ whole genome shotgun (WGS) entry which is preliminary data.</text>
</comment>
<protein>
    <submittedName>
        <fullName evidence="8">Zn(2)-C6 fungal-type DNA-binding domain-containing protein</fullName>
    </submittedName>
</protein>
<feature type="compositionally biased region" description="Polar residues" evidence="6">
    <location>
        <begin position="49"/>
        <end position="65"/>
    </location>
</feature>
<dbReference type="Pfam" id="PF00172">
    <property type="entry name" value="Zn_clus"/>
    <property type="match status" value="1"/>
</dbReference>
<evidence type="ECO:0000256" key="4">
    <source>
        <dbReference type="ARBA" id="ARBA00023163"/>
    </source>
</evidence>
<keyword evidence="2" id="KW-0862">Zinc</keyword>
<reference evidence="8" key="1">
    <citation type="submission" date="2022-07" db="EMBL/GenBank/DDBJ databases">
        <title>Fungi with potential for degradation of polypropylene.</title>
        <authorList>
            <person name="Gostincar C."/>
        </authorList>
    </citation>
    <scope>NUCLEOTIDE SEQUENCE</scope>
    <source>
        <strain evidence="8">EXF-13308</strain>
    </source>
</reference>
<dbReference type="InterPro" id="IPR036864">
    <property type="entry name" value="Zn2-C6_fun-type_DNA-bd_sf"/>
</dbReference>
<dbReference type="EMBL" id="JANBVO010000015">
    <property type="protein sequence ID" value="KAJ9145118.1"/>
    <property type="molecule type" value="Genomic_DNA"/>
</dbReference>
<dbReference type="InterPro" id="IPR001138">
    <property type="entry name" value="Zn2Cys6_DnaBD"/>
</dbReference>
<evidence type="ECO:0000256" key="3">
    <source>
        <dbReference type="ARBA" id="ARBA00023015"/>
    </source>
</evidence>
<keyword evidence="8" id="KW-0238">DNA-binding</keyword>
<evidence type="ECO:0000256" key="5">
    <source>
        <dbReference type="ARBA" id="ARBA00023242"/>
    </source>
</evidence>
<dbReference type="AlphaFoldDB" id="A0AA38RFH7"/>
<dbReference type="Gene3D" id="4.10.240.10">
    <property type="entry name" value="Zn(2)-C6 fungal-type DNA-binding domain"/>
    <property type="match status" value="1"/>
</dbReference>
<dbReference type="GO" id="GO:0000981">
    <property type="term" value="F:DNA-binding transcription factor activity, RNA polymerase II-specific"/>
    <property type="evidence" value="ECO:0007669"/>
    <property type="project" value="InterPro"/>
</dbReference>
<dbReference type="GO" id="GO:0003677">
    <property type="term" value="F:DNA binding"/>
    <property type="evidence" value="ECO:0007669"/>
    <property type="project" value="UniProtKB-KW"/>
</dbReference>
<dbReference type="PROSITE" id="PS50048">
    <property type="entry name" value="ZN2_CY6_FUNGAL_2"/>
    <property type="match status" value="1"/>
</dbReference>
<evidence type="ECO:0000256" key="1">
    <source>
        <dbReference type="ARBA" id="ARBA00022723"/>
    </source>
</evidence>
<keyword evidence="3" id="KW-0805">Transcription regulation</keyword>
<keyword evidence="1" id="KW-0479">Metal-binding</keyword>
<dbReference type="GO" id="GO:0008270">
    <property type="term" value="F:zinc ion binding"/>
    <property type="evidence" value="ECO:0007669"/>
    <property type="project" value="InterPro"/>
</dbReference>
<dbReference type="PANTHER" id="PTHR47660">
    <property type="entry name" value="TRANSCRIPTION FACTOR WITH C2H2 AND ZN(2)-CYS(6) DNA BINDING DOMAIN (EUROFUNG)-RELATED-RELATED"/>
    <property type="match status" value="1"/>
</dbReference>
<evidence type="ECO:0000256" key="6">
    <source>
        <dbReference type="SAM" id="MobiDB-lite"/>
    </source>
</evidence>